<dbReference type="RefSeq" id="XP_022330565.1">
    <property type="nucleotide sequence ID" value="XM_022474857.1"/>
</dbReference>
<dbReference type="Pfam" id="PF00386">
    <property type="entry name" value="C1q"/>
    <property type="match status" value="1"/>
</dbReference>
<keyword evidence="4" id="KW-1185">Reference proteome</keyword>
<feature type="signal peptide" evidence="2">
    <location>
        <begin position="1"/>
        <end position="25"/>
    </location>
</feature>
<evidence type="ECO:0000256" key="2">
    <source>
        <dbReference type="SAM" id="SignalP"/>
    </source>
</evidence>
<protein>
    <submittedName>
        <fullName evidence="5">Uncharacterized protein LOC111128904</fullName>
    </submittedName>
</protein>
<evidence type="ECO:0000313" key="4">
    <source>
        <dbReference type="Proteomes" id="UP000694844"/>
    </source>
</evidence>
<feature type="coiled-coil region" evidence="1">
    <location>
        <begin position="45"/>
        <end position="86"/>
    </location>
</feature>
<organism evidence="4 5">
    <name type="scientific">Crassostrea virginica</name>
    <name type="common">Eastern oyster</name>
    <dbReference type="NCBI Taxonomy" id="6565"/>
    <lineage>
        <taxon>Eukaryota</taxon>
        <taxon>Metazoa</taxon>
        <taxon>Spiralia</taxon>
        <taxon>Lophotrochozoa</taxon>
        <taxon>Mollusca</taxon>
        <taxon>Bivalvia</taxon>
        <taxon>Autobranchia</taxon>
        <taxon>Pteriomorphia</taxon>
        <taxon>Ostreida</taxon>
        <taxon>Ostreoidea</taxon>
        <taxon>Ostreidae</taxon>
        <taxon>Crassostrea</taxon>
    </lineage>
</organism>
<name>A0A8B8DRU0_CRAVI</name>
<dbReference type="KEGG" id="cvn:111128904"/>
<dbReference type="InterPro" id="IPR008983">
    <property type="entry name" value="Tumour_necrosis_fac-like_dom"/>
</dbReference>
<reference evidence="5" key="1">
    <citation type="submission" date="2025-08" db="UniProtKB">
        <authorList>
            <consortium name="RefSeq"/>
        </authorList>
    </citation>
    <scope>IDENTIFICATION</scope>
    <source>
        <tissue evidence="5">Whole sample</tissue>
    </source>
</reference>
<gene>
    <name evidence="5" type="primary">LOC111128904</name>
</gene>
<accession>A0A8B8DRU0</accession>
<sequence length="264" mass="29578">MSGRMIDLLFCMVLIGATSFHFTEAVDDQMLTFLLNEMSNYRTSSMVMENDIKQLKAALTNLTSQNAQLQQLVTSLNSKCNACEQNLMNNVSKLNTDIQVVAKATNISVLFIDRERAVFEDRIEKLLLNHTKIFKAQIENLTHHVVFSVFGSPGNQIQFNGVVFKNTSVNSPANYDAKTGKYTIPEDGLYTLRITDGITPGLNNNSPFVVDGVRQKGCFGIARPEGAFSVCQIQLYLHSGQQVWVQDFNDFIHTNTTVFSGWKM</sequence>
<dbReference type="Gene3D" id="2.60.120.40">
    <property type="match status" value="1"/>
</dbReference>
<dbReference type="Proteomes" id="UP000694844">
    <property type="component" value="Chromosome 4"/>
</dbReference>
<evidence type="ECO:0000313" key="5">
    <source>
        <dbReference type="RefSeq" id="XP_022330565.1"/>
    </source>
</evidence>
<dbReference type="PROSITE" id="PS50871">
    <property type="entry name" value="C1Q"/>
    <property type="match status" value="1"/>
</dbReference>
<dbReference type="GeneID" id="111128904"/>
<dbReference type="InterPro" id="IPR001073">
    <property type="entry name" value="C1q_dom"/>
</dbReference>
<keyword evidence="2" id="KW-0732">Signal</keyword>
<dbReference type="OrthoDB" id="10356413at2759"/>
<feature type="chain" id="PRO_5034340445" evidence="2">
    <location>
        <begin position="26"/>
        <end position="264"/>
    </location>
</feature>
<dbReference type="AlphaFoldDB" id="A0A8B8DRU0"/>
<feature type="domain" description="C1q" evidence="3">
    <location>
        <begin position="140"/>
        <end position="264"/>
    </location>
</feature>
<evidence type="ECO:0000256" key="1">
    <source>
        <dbReference type="SAM" id="Coils"/>
    </source>
</evidence>
<evidence type="ECO:0000259" key="3">
    <source>
        <dbReference type="PROSITE" id="PS50871"/>
    </source>
</evidence>
<proteinExistence type="predicted"/>
<dbReference type="SUPFAM" id="SSF49842">
    <property type="entry name" value="TNF-like"/>
    <property type="match status" value="1"/>
</dbReference>
<keyword evidence="1" id="KW-0175">Coiled coil</keyword>